<evidence type="ECO:0000259" key="1">
    <source>
        <dbReference type="Pfam" id="PF01978"/>
    </source>
</evidence>
<reference evidence="3 4" key="1">
    <citation type="journal article" date="2019" name="Int. J. Syst. Evol. Microbiol.">
        <title>The Global Catalogue of Microorganisms (GCM) 10K type strain sequencing project: providing services to taxonomists for standard genome sequencing and annotation.</title>
        <authorList>
            <consortium name="The Broad Institute Genomics Platform"/>
            <consortium name="The Broad Institute Genome Sequencing Center for Infectious Disease"/>
            <person name="Wu L."/>
            <person name="Ma J."/>
        </authorList>
    </citation>
    <scope>NUCLEOTIDE SEQUENCE [LARGE SCALE GENOMIC DNA]</scope>
    <source>
        <strain evidence="3 4">DT72</strain>
    </source>
</reference>
<proteinExistence type="predicted"/>
<dbReference type="Pfam" id="PF01978">
    <property type="entry name" value="TrmB"/>
    <property type="match status" value="1"/>
</dbReference>
<dbReference type="InterPro" id="IPR036388">
    <property type="entry name" value="WH-like_DNA-bd_sf"/>
</dbReference>
<feature type="domain" description="Transcription regulator TrmB N-terminal" evidence="1">
    <location>
        <begin position="29"/>
        <end position="85"/>
    </location>
</feature>
<evidence type="ECO:0000313" key="4">
    <source>
        <dbReference type="Proteomes" id="UP001596407"/>
    </source>
</evidence>
<feature type="domain" description="DUF7437" evidence="2">
    <location>
        <begin position="110"/>
        <end position="172"/>
    </location>
</feature>
<dbReference type="AlphaFoldDB" id="A0ABD5WP30"/>
<dbReference type="SUPFAM" id="SSF46785">
    <property type="entry name" value="Winged helix' DNA-binding domain"/>
    <property type="match status" value="1"/>
</dbReference>
<dbReference type="CDD" id="cd00090">
    <property type="entry name" value="HTH_ARSR"/>
    <property type="match status" value="1"/>
</dbReference>
<accession>A0ABD5WP30</accession>
<dbReference type="InterPro" id="IPR055860">
    <property type="entry name" value="DUF7437"/>
</dbReference>
<dbReference type="InterPro" id="IPR002831">
    <property type="entry name" value="Tscrpt_reg_TrmB_N"/>
</dbReference>
<dbReference type="Gene3D" id="1.10.10.10">
    <property type="entry name" value="Winged helix-like DNA-binding domain superfamily/Winged helix DNA-binding domain"/>
    <property type="match status" value="1"/>
</dbReference>
<dbReference type="EMBL" id="JBHSZH010000005">
    <property type="protein sequence ID" value="MFC7079603.1"/>
    <property type="molecule type" value="Genomic_DNA"/>
</dbReference>
<keyword evidence="4" id="KW-1185">Reference proteome</keyword>
<gene>
    <name evidence="3" type="ORF">ACFQJ6_05065</name>
</gene>
<evidence type="ECO:0000259" key="2">
    <source>
        <dbReference type="Pfam" id="PF24218"/>
    </source>
</evidence>
<comment type="caution">
    <text evidence="3">The sequence shown here is derived from an EMBL/GenBank/DDBJ whole genome shotgun (WGS) entry which is preliminary data.</text>
</comment>
<dbReference type="Pfam" id="PF24218">
    <property type="entry name" value="DUF7437"/>
    <property type="match status" value="1"/>
</dbReference>
<protein>
    <submittedName>
        <fullName evidence="3">Helix-turn-helix domain-containing protein</fullName>
    </submittedName>
</protein>
<evidence type="ECO:0000313" key="3">
    <source>
        <dbReference type="EMBL" id="MFC7079603.1"/>
    </source>
</evidence>
<dbReference type="RefSeq" id="WP_276279321.1">
    <property type="nucleotide sequence ID" value="NZ_CP119809.1"/>
</dbReference>
<organism evidence="3 4">
    <name type="scientific">Halorussus caseinilyticus</name>
    <dbReference type="NCBI Taxonomy" id="3034025"/>
    <lineage>
        <taxon>Archaea</taxon>
        <taxon>Methanobacteriati</taxon>
        <taxon>Methanobacteriota</taxon>
        <taxon>Stenosarchaea group</taxon>
        <taxon>Halobacteria</taxon>
        <taxon>Halobacteriales</taxon>
        <taxon>Haladaptataceae</taxon>
        <taxon>Halorussus</taxon>
    </lineage>
</organism>
<dbReference type="InterPro" id="IPR011991">
    <property type="entry name" value="ArsR-like_HTH"/>
</dbReference>
<dbReference type="Proteomes" id="UP001596407">
    <property type="component" value="Unassembled WGS sequence"/>
</dbReference>
<sequence length="182" mass="20442">MAQSSPPSRTPPIEQLRTVLDLLETPKLARIYAYIFRHGPTAVPELVAELDVPQGTTYEYVRRLERAGLVSKARDERPREYEAEPLSLTLSADDETRTITPELVDAVARREHDEDIDVYIDRHGIDGLATALEYARQRIEGSVTHRVMARELDVPAVEAEIILQALEPVVRESAARESSADE</sequence>
<dbReference type="GeneID" id="79303885"/>
<dbReference type="InterPro" id="IPR036390">
    <property type="entry name" value="WH_DNA-bd_sf"/>
</dbReference>
<name>A0ABD5WP30_9EURY</name>